<evidence type="ECO:0000256" key="2">
    <source>
        <dbReference type="SAM" id="MobiDB-lite"/>
    </source>
</evidence>
<reference evidence="5" key="1">
    <citation type="journal article" date="2019" name="Int. J. Syst. Evol. Microbiol.">
        <title>The Global Catalogue of Microorganisms (GCM) 10K type strain sequencing project: providing services to taxonomists for standard genome sequencing and annotation.</title>
        <authorList>
            <consortium name="The Broad Institute Genomics Platform"/>
            <consortium name="The Broad Institute Genome Sequencing Center for Infectious Disease"/>
            <person name="Wu L."/>
            <person name="Ma J."/>
        </authorList>
    </citation>
    <scope>NUCLEOTIDE SEQUENCE [LARGE SCALE GENOMIC DNA]</scope>
    <source>
        <strain evidence="5">KCTC 62102</strain>
    </source>
</reference>
<dbReference type="InterPro" id="IPR014710">
    <property type="entry name" value="RmlC-like_jellyroll"/>
</dbReference>
<accession>A0ABV7E099</accession>
<dbReference type="Gene3D" id="1.10.260.40">
    <property type="entry name" value="lambda repressor-like DNA-binding domains"/>
    <property type="match status" value="1"/>
</dbReference>
<protein>
    <submittedName>
        <fullName evidence="4">Helix-turn-helix domain-containing protein</fullName>
    </submittedName>
</protein>
<dbReference type="InterPro" id="IPR050807">
    <property type="entry name" value="TransReg_Diox_bact_type"/>
</dbReference>
<dbReference type="SMART" id="SM00530">
    <property type="entry name" value="HTH_XRE"/>
    <property type="match status" value="1"/>
</dbReference>
<dbReference type="PROSITE" id="PS50943">
    <property type="entry name" value="HTH_CROC1"/>
    <property type="match status" value="1"/>
</dbReference>
<gene>
    <name evidence="4" type="ORF">ACFOD6_21410</name>
</gene>
<feature type="domain" description="HTH cro/C1-type" evidence="3">
    <location>
        <begin position="24"/>
        <end position="78"/>
    </location>
</feature>
<name>A0ABV7E099_9RHOB</name>
<proteinExistence type="predicted"/>
<evidence type="ECO:0000256" key="1">
    <source>
        <dbReference type="ARBA" id="ARBA00023125"/>
    </source>
</evidence>
<feature type="region of interest" description="Disordered" evidence="2">
    <location>
        <begin position="1"/>
        <end position="21"/>
    </location>
</feature>
<dbReference type="SUPFAM" id="SSF51182">
    <property type="entry name" value="RmlC-like cupins"/>
    <property type="match status" value="1"/>
</dbReference>
<dbReference type="InterPro" id="IPR010982">
    <property type="entry name" value="Lambda_DNA-bd_dom_sf"/>
</dbReference>
<dbReference type="RefSeq" id="WP_287866464.1">
    <property type="nucleotide sequence ID" value="NZ_JAEACP010000010.1"/>
</dbReference>
<keyword evidence="1" id="KW-0238">DNA-binding</keyword>
<dbReference type="InterPro" id="IPR013096">
    <property type="entry name" value="Cupin_2"/>
</dbReference>
<sequence length="201" mass="21536">MAQTLADTAPTGDHSDTRQVGETLRLRRQMRGMSLKQVAEPAGISVGMLSQVERGLVAPSIKTLRAICAAMDMPVNWLFHRDGENGGQAAEFVVPANARRSLTYLDGALTKELLTPDTQPQIQMLRFVMKPGATSGEPYSNAEGGKCGLVVAGTLGLELNGVEMQINTGDSFAFPASSLVRFWTIGEETCEVIWVVAPATV</sequence>
<dbReference type="Gene3D" id="2.60.120.10">
    <property type="entry name" value="Jelly Rolls"/>
    <property type="match status" value="1"/>
</dbReference>
<keyword evidence="5" id="KW-1185">Reference proteome</keyword>
<dbReference type="PANTHER" id="PTHR46797">
    <property type="entry name" value="HTH-TYPE TRANSCRIPTIONAL REGULATOR"/>
    <property type="match status" value="1"/>
</dbReference>
<evidence type="ECO:0000313" key="5">
    <source>
        <dbReference type="Proteomes" id="UP001595445"/>
    </source>
</evidence>
<dbReference type="EMBL" id="JBHRSM010000054">
    <property type="protein sequence ID" value="MFC3088606.1"/>
    <property type="molecule type" value="Genomic_DNA"/>
</dbReference>
<dbReference type="Pfam" id="PF07883">
    <property type="entry name" value="Cupin_2"/>
    <property type="match status" value="1"/>
</dbReference>
<dbReference type="PANTHER" id="PTHR46797:SF2">
    <property type="entry name" value="TRANSCRIPTIONAL REGULATOR"/>
    <property type="match status" value="1"/>
</dbReference>
<dbReference type="Proteomes" id="UP001595445">
    <property type="component" value="Unassembled WGS sequence"/>
</dbReference>
<organism evidence="4 5">
    <name type="scientific">Tabrizicola soli</name>
    <dbReference type="NCBI Taxonomy" id="2185115"/>
    <lineage>
        <taxon>Bacteria</taxon>
        <taxon>Pseudomonadati</taxon>
        <taxon>Pseudomonadota</taxon>
        <taxon>Alphaproteobacteria</taxon>
        <taxon>Rhodobacterales</taxon>
        <taxon>Paracoccaceae</taxon>
        <taxon>Tabrizicola</taxon>
    </lineage>
</organism>
<comment type="caution">
    <text evidence="4">The sequence shown here is derived from an EMBL/GenBank/DDBJ whole genome shotgun (WGS) entry which is preliminary data.</text>
</comment>
<dbReference type="CDD" id="cd02209">
    <property type="entry name" value="cupin_XRE_C"/>
    <property type="match status" value="1"/>
</dbReference>
<dbReference type="InterPro" id="IPR001387">
    <property type="entry name" value="Cro/C1-type_HTH"/>
</dbReference>
<dbReference type="CDD" id="cd00093">
    <property type="entry name" value="HTH_XRE"/>
    <property type="match status" value="1"/>
</dbReference>
<dbReference type="InterPro" id="IPR011051">
    <property type="entry name" value="RmlC_Cupin_sf"/>
</dbReference>
<evidence type="ECO:0000313" key="4">
    <source>
        <dbReference type="EMBL" id="MFC3088606.1"/>
    </source>
</evidence>
<dbReference type="Pfam" id="PF01381">
    <property type="entry name" value="HTH_3"/>
    <property type="match status" value="1"/>
</dbReference>
<evidence type="ECO:0000259" key="3">
    <source>
        <dbReference type="PROSITE" id="PS50943"/>
    </source>
</evidence>
<dbReference type="SUPFAM" id="SSF47413">
    <property type="entry name" value="lambda repressor-like DNA-binding domains"/>
    <property type="match status" value="1"/>
</dbReference>